<dbReference type="OrthoDB" id="19482at2759"/>
<evidence type="ECO:0000256" key="2">
    <source>
        <dbReference type="ARBA" id="ARBA00004601"/>
    </source>
</evidence>
<keyword evidence="13" id="KW-1185">Reference proteome</keyword>
<feature type="region of interest" description="Disordered" evidence="9">
    <location>
        <begin position="1440"/>
        <end position="1541"/>
    </location>
</feature>
<evidence type="ECO:0000313" key="13">
    <source>
        <dbReference type="Proteomes" id="UP001148786"/>
    </source>
</evidence>
<dbReference type="GO" id="GO:0019905">
    <property type="term" value="F:syntaxin binding"/>
    <property type="evidence" value="ECO:0007669"/>
    <property type="project" value="TreeGrafter"/>
</dbReference>
<evidence type="ECO:0000313" key="12">
    <source>
        <dbReference type="EMBL" id="KAJ3511940.1"/>
    </source>
</evidence>
<reference evidence="12" key="1">
    <citation type="submission" date="2022-07" db="EMBL/GenBank/DDBJ databases">
        <title>Genome Sequence of Agrocybe chaxingu.</title>
        <authorList>
            <person name="Buettner E."/>
        </authorList>
    </citation>
    <scope>NUCLEOTIDE SEQUENCE</scope>
    <source>
        <strain evidence="12">MP-N11</strain>
    </source>
</reference>
<dbReference type="Pfam" id="PF04129">
    <property type="entry name" value="Vps52_CC"/>
    <property type="match status" value="1"/>
</dbReference>
<feature type="compositionally biased region" description="Polar residues" evidence="9">
    <location>
        <begin position="13"/>
        <end position="22"/>
    </location>
</feature>
<feature type="domain" description="Vps52 coiled-coil" evidence="10">
    <location>
        <begin position="657"/>
        <end position="820"/>
    </location>
</feature>
<evidence type="ECO:0000256" key="4">
    <source>
        <dbReference type="ARBA" id="ARBA00022448"/>
    </source>
</evidence>
<feature type="compositionally biased region" description="Basic residues" evidence="9">
    <location>
        <begin position="257"/>
        <end position="267"/>
    </location>
</feature>
<dbReference type="Proteomes" id="UP001148786">
    <property type="component" value="Unassembled WGS sequence"/>
</dbReference>
<dbReference type="GO" id="GO:0005829">
    <property type="term" value="C:cytosol"/>
    <property type="evidence" value="ECO:0007669"/>
    <property type="project" value="GOC"/>
</dbReference>
<feature type="region of interest" description="Disordered" evidence="9">
    <location>
        <begin position="227"/>
        <end position="298"/>
    </location>
</feature>
<evidence type="ECO:0000256" key="8">
    <source>
        <dbReference type="SAM" id="Coils"/>
    </source>
</evidence>
<evidence type="ECO:0000256" key="3">
    <source>
        <dbReference type="ARBA" id="ARBA00008180"/>
    </source>
</evidence>
<keyword evidence="4" id="KW-0813">Transport</keyword>
<dbReference type="GO" id="GO:0006397">
    <property type="term" value="P:mRNA processing"/>
    <property type="evidence" value="ECO:0007669"/>
    <property type="project" value="InterPro"/>
</dbReference>
<evidence type="ECO:0000256" key="5">
    <source>
        <dbReference type="ARBA" id="ARBA00022927"/>
    </source>
</evidence>
<keyword evidence="6" id="KW-0333">Golgi apparatus</keyword>
<comment type="subcellular location">
    <subcellularLocation>
        <location evidence="2">Golgi apparatus</location>
        <location evidence="2">trans-Golgi network</location>
    </subcellularLocation>
    <subcellularLocation>
        <location evidence="1">Nucleus</location>
    </subcellularLocation>
</comment>
<comment type="caution">
    <text evidence="12">The sequence shown here is derived from an EMBL/GenBank/DDBJ whole genome shotgun (WGS) entry which is preliminary data.</text>
</comment>
<evidence type="ECO:0000256" key="7">
    <source>
        <dbReference type="ARBA" id="ARBA00023242"/>
    </source>
</evidence>
<gene>
    <name evidence="12" type="ORF">NLJ89_g3810</name>
</gene>
<feature type="domain" description="Vps52 C-terminal" evidence="11">
    <location>
        <begin position="999"/>
        <end position="1177"/>
    </location>
</feature>
<dbReference type="InterPro" id="IPR007258">
    <property type="entry name" value="Vps52"/>
</dbReference>
<dbReference type="GO" id="GO:0042147">
    <property type="term" value="P:retrograde transport, endosome to Golgi"/>
    <property type="evidence" value="ECO:0007669"/>
    <property type="project" value="TreeGrafter"/>
</dbReference>
<evidence type="ECO:0000259" key="10">
    <source>
        <dbReference type="Pfam" id="PF04129"/>
    </source>
</evidence>
<feature type="coiled-coil region" evidence="8">
    <location>
        <begin position="1321"/>
        <end position="1416"/>
    </location>
</feature>
<proteinExistence type="inferred from homology"/>
<keyword evidence="7" id="KW-0539">Nucleus</keyword>
<accession>A0A9W8K1S1</accession>
<name>A0A9W8K1S1_9AGAR</name>
<feature type="domain" description="Vps52 C-terminal" evidence="11">
    <location>
        <begin position="891"/>
        <end position="934"/>
    </location>
</feature>
<dbReference type="Pfam" id="PF20655">
    <property type="entry name" value="Vps52_C"/>
    <property type="match status" value="2"/>
</dbReference>
<dbReference type="PANTHER" id="PTHR14190:SF7">
    <property type="entry name" value="VACUOLAR PROTEIN SORTING-ASSOCIATED PROTEIN 52 HOMOLOG"/>
    <property type="match status" value="1"/>
</dbReference>
<feature type="compositionally biased region" description="Low complexity" evidence="9">
    <location>
        <begin position="275"/>
        <end position="285"/>
    </location>
</feature>
<dbReference type="GO" id="GO:0000445">
    <property type="term" value="C:THO complex part of transcription export complex"/>
    <property type="evidence" value="ECO:0007669"/>
    <property type="project" value="InterPro"/>
</dbReference>
<evidence type="ECO:0000256" key="1">
    <source>
        <dbReference type="ARBA" id="ARBA00004123"/>
    </source>
</evidence>
<feature type="region of interest" description="Disordered" evidence="9">
    <location>
        <begin position="959"/>
        <end position="979"/>
    </location>
</feature>
<sequence length="1541" mass="173311">MPTSELSDALNPYASQSRQRQSAPVDYSPPNQAISYQAVATPPQQHVPHVSDLELAIAEPAPAPPARPRQGVNAFAELARVVVATQNAQELERKRRLAWEQEQESKYAQRQAEMEKKMLAMSNELSLLRATMNALRSSGNAPGLATPQYNMSPALSQRATPNLQNLASPISPVSQPASQAQPMFIQGSSTNPLPPPPSVFQLEPTTNNIQPAPQPYIETTFQVNLSPLPQAMTPGPSPHLTNTDASERPSASPAPRPSKRKKKRRSVHSSDDEGNSSTSSSSTSNHQPRKRISHHDTRCYTIQHAMRLHVLRMMDIDNDKDLPNSHDESSVLPPSDPVRFVWDKTAKQSVHNSRMKKRIIDDLKENRRLYRHVPNKEFTKKVLDAAFDQCFVTFRQKFKAQKDATSASHLKQREDAKARKARHLSRRKIKLSNRSDARNNIPTFEHVTFDGAMQPDCMSSEESDIEQDPLSSQPCPVLRTRGHAWRSSRLLRFYSVLDDEERLDTSSKPRRGLGKKERRVGPSKEEFALPPQGVATWMISRRWYKASLASRPDLPNILNKLINDQPGFDWEHFHDLGEETVDEEEAVVQHPQQQQVIHNYNPPMHSMNLGIPQHQYDPNTYMNYTICAEVEHLRMSAEPVSEHAPVGNFYRSRAKEYIELHDQVETSVSLLDNLESFLSTFQKDLAAVAGQISELQDRSKDIDNRLKSRKKIERRLSGLLSDITIPPSLATTILDTNVGEPWLDAIADFERRLNTTKTRTRVKAARDIAEVMEALRIVAATKLRAFFLALFQPIRSSVTTNMQVIQTSVLLKYNSLFAFLQRQATNVANELQRAYVGAARVYYETGFRRYVRSLGVVKARTVEKFESIVHTYSSPDINLERLQHNEIDGPPVTLAYMADDKTHKSPVEALLRSLLLVFLDNATAEYAFVSTFFASQMPLPPPEPYTAAPQTAMSVLSPDGVSYTESHSPSASDFGSQRPMSSTTPGLGGFMSFVAKSKEEQAKIDTIWKQVMDPVLDYCQTFVRSILDPTPPIIPLLTMIRLAEHVVAEIQKRHCPPAETYIFTLTLQMWPVFQKGMTENINELKKLAEGVSSGYFSRSSTTTDATVESICIQYVVFFNSFVFLTDNEAENMIFTNLSRLRQEVAKLIIRHTSQGNDTLGKAKAQSKFYGILLQGLSKGTHHTAHLKLQQEIAHWAYLEEETKRKITPFFSTARRVLALVLRVNTYVQLVCEEKMPAMSSSSSQPIIIPPLTTEEEDQIILTRITVDERPLRRIIKKFHTYTSLSHTPIVPVVTTAPAIPNSVEDAREAFIVELASFELLMKKTAMTCEAETRQVEEYQRERLRLDNERGTLKAQIEELKTALEHAQMLRRRKIEYDLVAEKVNTLPARDELESTIKALENDMAAIRAEHDTQNRIIQGQKSALDGIISELSQLRFMGKEPETASIPQSLRATPAPDTQEAASVEGSLPSANAGEEAEDDKMASDSAPPTTVSEGLIEENDIEMGEVEEEPKDKSKKKSREELEEGEATDASSELSEPPDD</sequence>
<dbReference type="PANTHER" id="PTHR14190">
    <property type="entry name" value="SUPPRESSOR OF ACTIN MUTATIONS 2/VACUOLAR PROTEIN SORTING 52"/>
    <property type="match status" value="1"/>
</dbReference>
<dbReference type="GO" id="GO:0015031">
    <property type="term" value="P:protein transport"/>
    <property type="evidence" value="ECO:0007669"/>
    <property type="project" value="UniProtKB-KW"/>
</dbReference>
<comment type="similarity">
    <text evidence="3">Belongs to the VPS52 family.</text>
</comment>
<evidence type="ECO:0000259" key="11">
    <source>
        <dbReference type="Pfam" id="PF20655"/>
    </source>
</evidence>
<dbReference type="Pfam" id="PF05615">
    <property type="entry name" value="THOC7"/>
    <property type="match status" value="1"/>
</dbReference>
<feature type="compositionally biased region" description="Polar residues" evidence="9">
    <location>
        <begin position="963"/>
        <end position="979"/>
    </location>
</feature>
<protein>
    <submittedName>
        <fullName evidence="12">Uncharacterized protein</fullName>
    </submittedName>
</protein>
<dbReference type="InterPro" id="IPR048361">
    <property type="entry name" value="Vps52_C"/>
</dbReference>
<evidence type="ECO:0000256" key="9">
    <source>
        <dbReference type="SAM" id="MobiDB-lite"/>
    </source>
</evidence>
<dbReference type="InterPro" id="IPR008501">
    <property type="entry name" value="THOC7/Mft1"/>
</dbReference>
<dbReference type="GO" id="GO:0006896">
    <property type="term" value="P:Golgi to vacuole transport"/>
    <property type="evidence" value="ECO:0007669"/>
    <property type="project" value="TreeGrafter"/>
</dbReference>
<keyword evidence="5" id="KW-0653">Protein transport</keyword>
<feature type="region of interest" description="Disordered" evidence="9">
    <location>
        <begin position="1"/>
        <end position="30"/>
    </location>
</feature>
<dbReference type="GO" id="GO:0000938">
    <property type="term" value="C:GARP complex"/>
    <property type="evidence" value="ECO:0007669"/>
    <property type="project" value="TreeGrafter"/>
</dbReference>
<dbReference type="InterPro" id="IPR048319">
    <property type="entry name" value="Vps52_CC"/>
</dbReference>
<evidence type="ECO:0000256" key="6">
    <source>
        <dbReference type="ARBA" id="ARBA00023034"/>
    </source>
</evidence>
<dbReference type="GO" id="GO:0032456">
    <property type="term" value="P:endocytic recycling"/>
    <property type="evidence" value="ECO:0007669"/>
    <property type="project" value="TreeGrafter"/>
</dbReference>
<feature type="compositionally biased region" description="Acidic residues" evidence="9">
    <location>
        <begin position="1496"/>
        <end position="1510"/>
    </location>
</feature>
<dbReference type="EMBL" id="JANKHO010000293">
    <property type="protein sequence ID" value="KAJ3511940.1"/>
    <property type="molecule type" value="Genomic_DNA"/>
</dbReference>
<organism evidence="12 13">
    <name type="scientific">Agrocybe chaxingu</name>
    <dbReference type="NCBI Taxonomy" id="84603"/>
    <lineage>
        <taxon>Eukaryota</taxon>
        <taxon>Fungi</taxon>
        <taxon>Dikarya</taxon>
        <taxon>Basidiomycota</taxon>
        <taxon>Agaricomycotina</taxon>
        <taxon>Agaricomycetes</taxon>
        <taxon>Agaricomycetidae</taxon>
        <taxon>Agaricales</taxon>
        <taxon>Agaricineae</taxon>
        <taxon>Strophariaceae</taxon>
        <taxon>Agrocybe</taxon>
    </lineage>
</organism>
<keyword evidence="8" id="KW-0175">Coiled coil</keyword>